<feature type="compositionally biased region" description="Polar residues" evidence="5">
    <location>
        <begin position="916"/>
        <end position="925"/>
    </location>
</feature>
<evidence type="ECO:0000256" key="6">
    <source>
        <dbReference type="SAM" id="Phobius"/>
    </source>
</evidence>
<dbReference type="SUPFAM" id="SSF48371">
    <property type="entry name" value="ARM repeat"/>
    <property type="match status" value="1"/>
</dbReference>
<keyword evidence="3 4" id="KW-0175">Coiled coil</keyword>
<gene>
    <name evidence="9" type="ORF">AXG93_4123s1160</name>
</gene>
<dbReference type="PANTHER" id="PTHR10013">
    <property type="entry name" value="GENERAL VESICULAR TRANSPORT FACTOR P115"/>
    <property type="match status" value="1"/>
</dbReference>
<dbReference type="InterPro" id="IPR024095">
    <property type="entry name" value="Vesicle_P115"/>
</dbReference>
<keyword evidence="6" id="KW-0812">Transmembrane</keyword>
<feature type="domain" description="Uso1/p115-like vesicle tethering protein C-terminal" evidence="8">
    <location>
        <begin position="870"/>
        <end position="991"/>
    </location>
</feature>
<feature type="transmembrane region" description="Helical" evidence="6">
    <location>
        <begin position="35"/>
        <end position="56"/>
    </location>
</feature>
<dbReference type="GO" id="GO:0005795">
    <property type="term" value="C:Golgi stack"/>
    <property type="evidence" value="ECO:0007669"/>
    <property type="project" value="TreeGrafter"/>
</dbReference>
<evidence type="ECO:0000259" key="8">
    <source>
        <dbReference type="Pfam" id="PF04871"/>
    </source>
</evidence>
<dbReference type="Gene3D" id="1.25.10.10">
    <property type="entry name" value="Leucine-rich Repeat Variant"/>
    <property type="match status" value="1"/>
</dbReference>
<evidence type="ECO:0000259" key="7">
    <source>
        <dbReference type="Pfam" id="PF04869"/>
    </source>
</evidence>
<evidence type="ECO:0008006" key="11">
    <source>
        <dbReference type="Google" id="ProtNLM"/>
    </source>
</evidence>
<dbReference type="GO" id="GO:0048280">
    <property type="term" value="P:vesicle fusion with Golgi apparatus"/>
    <property type="evidence" value="ECO:0007669"/>
    <property type="project" value="InterPro"/>
</dbReference>
<evidence type="ECO:0000313" key="10">
    <source>
        <dbReference type="Proteomes" id="UP000077202"/>
    </source>
</evidence>
<dbReference type="InterPro" id="IPR006953">
    <property type="entry name" value="Vesicle_Uso1_P115_head"/>
</dbReference>
<evidence type="ECO:0000256" key="5">
    <source>
        <dbReference type="SAM" id="MobiDB-lite"/>
    </source>
</evidence>
<keyword evidence="10" id="KW-1185">Reference proteome</keyword>
<dbReference type="Pfam" id="PF04869">
    <property type="entry name" value="Uso1_p115_head"/>
    <property type="match status" value="1"/>
</dbReference>
<evidence type="ECO:0000256" key="2">
    <source>
        <dbReference type="ARBA" id="ARBA00023034"/>
    </source>
</evidence>
<feature type="coiled-coil region" evidence="4">
    <location>
        <begin position="788"/>
        <end position="815"/>
    </location>
</feature>
<feature type="domain" description="Vesicle tethering protein Uso1/P115-like head" evidence="7">
    <location>
        <begin position="426"/>
        <end position="749"/>
    </location>
</feature>
<dbReference type="InterPro" id="IPR006955">
    <property type="entry name" value="Uso1_p115_C"/>
</dbReference>
<dbReference type="GO" id="GO:0005783">
    <property type="term" value="C:endoplasmic reticulum"/>
    <property type="evidence" value="ECO:0007669"/>
    <property type="project" value="TreeGrafter"/>
</dbReference>
<feature type="region of interest" description="Disordered" evidence="5">
    <location>
        <begin position="916"/>
        <end position="945"/>
    </location>
</feature>
<dbReference type="Pfam" id="PF04871">
    <property type="entry name" value="Uso1_p115_C"/>
    <property type="match status" value="1"/>
</dbReference>
<keyword evidence="6" id="KW-0472">Membrane</keyword>
<evidence type="ECO:0000256" key="4">
    <source>
        <dbReference type="SAM" id="Coils"/>
    </source>
</evidence>
<dbReference type="GO" id="GO:0006888">
    <property type="term" value="P:endoplasmic reticulum to Golgi vesicle-mediated transport"/>
    <property type="evidence" value="ECO:0007669"/>
    <property type="project" value="TreeGrafter"/>
</dbReference>
<feature type="compositionally biased region" description="Basic and acidic residues" evidence="5">
    <location>
        <begin position="932"/>
        <end position="943"/>
    </location>
</feature>
<comment type="caution">
    <text evidence="9">The sequence shown here is derived from an EMBL/GenBank/DDBJ whole genome shotgun (WGS) entry which is preliminary data.</text>
</comment>
<dbReference type="InterPro" id="IPR011989">
    <property type="entry name" value="ARM-like"/>
</dbReference>
<feature type="coiled-coil region" evidence="4">
    <location>
        <begin position="851"/>
        <end position="913"/>
    </location>
</feature>
<proteinExistence type="predicted"/>
<organism evidence="9 10">
    <name type="scientific">Marchantia polymorpha subsp. ruderalis</name>
    <dbReference type="NCBI Taxonomy" id="1480154"/>
    <lineage>
        <taxon>Eukaryota</taxon>
        <taxon>Viridiplantae</taxon>
        <taxon>Streptophyta</taxon>
        <taxon>Embryophyta</taxon>
        <taxon>Marchantiophyta</taxon>
        <taxon>Marchantiopsida</taxon>
        <taxon>Marchantiidae</taxon>
        <taxon>Marchantiales</taxon>
        <taxon>Marchantiaceae</taxon>
        <taxon>Marchantia</taxon>
    </lineage>
</organism>
<dbReference type="InterPro" id="IPR016024">
    <property type="entry name" value="ARM-type_fold"/>
</dbReference>
<dbReference type="Proteomes" id="UP000077202">
    <property type="component" value="Unassembled WGS sequence"/>
</dbReference>
<dbReference type="GO" id="GO:0000139">
    <property type="term" value="C:Golgi membrane"/>
    <property type="evidence" value="ECO:0007669"/>
    <property type="project" value="InterPro"/>
</dbReference>
<keyword evidence="2" id="KW-0333">Golgi apparatus</keyword>
<dbReference type="PANTHER" id="PTHR10013:SF0">
    <property type="entry name" value="GENERAL VESICULAR TRANSPORT FACTOR P115"/>
    <property type="match status" value="1"/>
</dbReference>
<dbReference type="GO" id="GO:0048211">
    <property type="term" value="P:Golgi vesicle docking"/>
    <property type="evidence" value="ECO:0007669"/>
    <property type="project" value="TreeGrafter"/>
</dbReference>
<evidence type="ECO:0000313" key="9">
    <source>
        <dbReference type="EMBL" id="OAE33341.1"/>
    </source>
</evidence>
<keyword evidence="6" id="KW-1133">Transmembrane helix</keyword>
<protein>
    <recommendedName>
        <fullName evidence="11">Vesicle tethering protein Uso1/P115-like head domain-containing protein</fullName>
    </recommendedName>
</protein>
<dbReference type="GO" id="GO:0012507">
    <property type="term" value="C:ER to Golgi transport vesicle membrane"/>
    <property type="evidence" value="ECO:0007669"/>
    <property type="project" value="TreeGrafter"/>
</dbReference>
<dbReference type="EMBL" id="LVLJ01000663">
    <property type="protein sequence ID" value="OAE33341.1"/>
    <property type="molecule type" value="Genomic_DNA"/>
</dbReference>
<comment type="subcellular location">
    <subcellularLocation>
        <location evidence="1">Golgi apparatus</location>
    </subcellularLocation>
</comment>
<evidence type="ECO:0000256" key="3">
    <source>
        <dbReference type="ARBA" id="ARBA00023054"/>
    </source>
</evidence>
<dbReference type="GO" id="GO:0006886">
    <property type="term" value="P:intracellular protein transport"/>
    <property type="evidence" value="ECO:0007669"/>
    <property type="project" value="InterPro"/>
</dbReference>
<name>A0A176WL33_MARPO</name>
<feature type="region of interest" description="Disordered" evidence="5">
    <location>
        <begin position="821"/>
        <end position="846"/>
    </location>
</feature>
<sequence>MRLLNQLRQEDDGGKMAFRIGPLNLNAVAQVKCTAGVLVLGIVLSLGVLGVGGLVFGSGDRSSRQDDSGVERLLERIQHGVLADDRRAAMSELQIVVAEDRAAKMAFGSMGFPIIMSIFRDEREDIYMIRGALETLLASVTSEGPVNEEQHGVVPHVVNTEVFATEDGSVGMLLSLLDEGDFYVRYYTLQILTALLTHCAGRLQEVILSTPHGITRLMDMMQEREVIRNEALLLLTYLTRAAEEIQKIVVFEGAFERLFAIIAEEGGSEGGIIVQDCLELLNNLLRNNSSNQIFLRETYGLQQIVLLLRLRKGSADGFTEQKSVNMLCALETVALLLAGSTNTVPGKDPNVVANQTVLGQNKLLDTLLSLCVEGRVSAVAIRCSGTVVVSLLLQALRCIGDLVVAHPKNRELLGSKIVGEEPDSEPALHCILRVLLRTSNLNECIAADYVFKCFCEGNPEGQTMLASTITPLPHSSSRGNWSSEDDRNISFGSMLVRALISSDGRNDLEASCRAASVLAHILKDNVPCKERVLRIPLEIPSSALAPAELLMPRCMRYLAAAAPSSADKLRNTNGASQDGSIWLQPVLLRLLVTWLTDCPPAVAALLEPAAHLPFLVELSSSSGSPASVHVAGLAAVLLGECIIYNPTKQGPKDAAVIVDVINERIGLTAYFSKWEEMQRTGLFTSAATSSRLPKPLTRSTAAAAAAGDGLATIAPDRQQQLSSFQESTNEGEPAVTTFYDSEFVAFIRRLEPVVREQIVEVFAHPRSRASVELIGFEPKEGEKESDYILRLRTMLQNQAQEMQDLVDRNAALAEDLLVNGRGKDDTSASEDGLPSNQAKRPQVYLASKAETDSLRQRLEALMSEREGLLSEIQHHKSLVSKVTSDLQGLSEAYNSLEQNNERLEKEVDDLRKIVASGSTGSSTPEQLAAAREQGREEALKESEGEMDDLLELLGQEESKVEKLRARLEELGEDVDALLEGVGEAKGDLDGDKD</sequence>
<dbReference type="AlphaFoldDB" id="A0A176WL33"/>
<evidence type="ECO:0000256" key="1">
    <source>
        <dbReference type="ARBA" id="ARBA00004555"/>
    </source>
</evidence>
<dbReference type="Gene3D" id="1.10.287.1490">
    <property type="match status" value="1"/>
</dbReference>
<accession>A0A176WL33</accession>
<reference evidence="9" key="1">
    <citation type="submission" date="2016-03" db="EMBL/GenBank/DDBJ databases">
        <title>Mechanisms controlling the formation of the plant cell surface in tip-growing cells are functionally conserved among land plants.</title>
        <authorList>
            <person name="Honkanen S."/>
            <person name="Jones V.A."/>
            <person name="Morieri G."/>
            <person name="Champion C."/>
            <person name="Hetherington A.J."/>
            <person name="Kelly S."/>
            <person name="Saint-Marcoux D."/>
            <person name="Proust H."/>
            <person name="Prescott H."/>
            <person name="Dolan L."/>
        </authorList>
    </citation>
    <scope>NUCLEOTIDE SEQUENCE [LARGE SCALE GENOMIC DNA]</scope>
    <source>
        <tissue evidence="9">Whole gametophyte</tissue>
    </source>
</reference>